<comment type="caution">
    <text evidence="2">The sequence shown here is derived from an EMBL/GenBank/DDBJ whole genome shotgun (WGS) entry which is preliminary data.</text>
</comment>
<dbReference type="Proteomes" id="UP001497623">
    <property type="component" value="Unassembled WGS sequence"/>
</dbReference>
<evidence type="ECO:0000256" key="1">
    <source>
        <dbReference type="SAM" id="MobiDB-lite"/>
    </source>
</evidence>
<sequence>VSLVAGLKEDLGRKFSGSCRVLVQLSWGRTAGRCSVVSNLLLLDHYNMSGDEAEEVAAPEAPADAPAEGEAPPPPPKKKPKFFVHWNRKKSRFYDYIFDYGENYYSGMVRYIDTRAEVPRRMAFAERGMRSSLVRKSLADTRTENLLNDVNKSIKNFELSQKNYIWEHTKKV</sequence>
<dbReference type="EMBL" id="CAXKWB010043251">
    <property type="protein sequence ID" value="CAL4159009.1"/>
    <property type="molecule type" value="Genomic_DNA"/>
</dbReference>
<dbReference type="AlphaFoldDB" id="A0AAV2S4K3"/>
<evidence type="ECO:0000313" key="2">
    <source>
        <dbReference type="EMBL" id="CAL4159009.1"/>
    </source>
</evidence>
<name>A0AAV2S4K3_MEGNR</name>
<reference evidence="2 3" key="1">
    <citation type="submission" date="2024-05" db="EMBL/GenBank/DDBJ databases">
        <authorList>
            <person name="Wallberg A."/>
        </authorList>
    </citation>
    <scope>NUCLEOTIDE SEQUENCE [LARGE SCALE GENOMIC DNA]</scope>
</reference>
<keyword evidence="3" id="KW-1185">Reference proteome</keyword>
<feature type="region of interest" description="Disordered" evidence="1">
    <location>
        <begin position="54"/>
        <end position="80"/>
    </location>
</feature>
<evidence type="ECO:0000313" key="3">
    <source>
        <dbReference type="Proteomes" id="UP001497623"/>
    </source>
</evidence>
<proteinExistence type="predicted"/>
<organism evidence="2 3">
    <name type="scientific">Meganyctiphanes norvegica</name>
    <name type="common">Northern krill</name>
    <name type="synonym">Thysanopoda norvegica</name>
    <dbReference type="NCBI Taxonomy" id="48144"/>
    <lineage>
        <taxon>Eukaryota</taxon>
        <taxon>Metazoa</taxon>
        <taxon>Ecdysozoa</taxon>
        <taxon>Arthropoda</taxon>
        <taxon>Crustacea</taxon>
        <taxon>Multicrustacea</taxon>
        <taxon>Malacostraca</taxon>
        <taxon>Eumalacostraca</taxon>
        <taxon>Eucarida</taxon>
        <taxon>Euphausiacea</taxon>
        <taxon>Euphausiidae</taxon>
        <taxon>Meganyctiphanes</taxon>
    </lineage>
</organism>
<feature type="compositionally biased region" description="Low complexity" evidence="1">
    <location>
        <begin position="58"/>
        <end position="70"/>
    </location>
</feature>
<feature type="non-terminal residue" evidence="2">
    <location>
        <position position="1"/>
    </location>
</feature>
<gene>
    <name evidence="2" type="ORF">MNOR_LOCUS32206</name>
</gene>
<evidence type="ECO:0008006" key="4">
    <source>
        <dbReference type="Google" id="ProtNLM"/>
    </source>
</evidence>
<accession>A0AAV2S4K3</accession>
<protein>
    <recommendedName>
        <fullName evidence="4">Flightin</fullName>
    </recommendedName>
</protein>